<accession>A0A841HSH4</accession>
<name>A0A841HSH4_9GAMM</name>
<gene>
    <name evidence="3" type="ORF">HNQ60_004050</name>
</gene>
<dbReference type="EMBL" id="JACHHZ010000005">
    <property type="protein sequence ID" value="MBB6095160.1"/>
    <property type="molecule type" value="Genomic_DNA"/>
</dbReference>
<keyword evidence="1" id="KW-0472">Membrane</keyword>
<proteinExistence type="predicted"/>
<evidence type="ECO:0000313" key="4">
    <source>
        <dbReference type="Proteomes" id="UP000588068"/>
    </source>
</evidence>
<reference evidence="3 4" key="1">
    <citation type="submission" date="2020-08" db="EMBL/GenBank/DDBJ databases">
        <title>Genomic Encyclopedia of Type Strains, Phase IV (KMG-IV): sequencing the most valuable type-strain genomes for metagenomic binning, comparative biology and taxonomic classification.</title>
        <authorList>
            <person name="Goeker M."/>
        </authorList>
    </citation>
    <scope>NUCLEOTIDE SEQUENCE [LARGE SCALE GENOMIC DNA]</scope>
    <source>
        <strain evidence="3 4">DSM 26723</strain>
    </source>
</reference>
<feature type="signal peptide" evidence="2">
    <location>
        <begin position="1"/>
        <end position="23"/>
    </location>
</feature>
<protein>
    <submittedName>
        <fullName evidence="3">CBS domain containing-hemolysin-like protein</fullName>
    </submittedName>
</protein>
<evidence type="ECO:0000256" key="2">
    <source>
        <dbReference type="SAM" id="SignalP"/>
    </source>
</evidence>
<dbReference type="RefSeq" id="WP_184334563.1">
    <property type="nucleotide sequence ID" value="NZ_JACHHZ010000005.1"/>
</dbReference>
<evidence type="ECO:0000313" key="3">
    <source>
        <dbReference type="EMBL" id="MBB6095160.1"/>
    </source>
</evidence>
<feature type="transmembrane region" description="Helical" evidence="1">
    <location>
        <begin position="78"/>
        <end position="98"/>
    </location>
</feature>
<keyword evidence="1" id="KW-1133">Transmembrane helix</keyword>
<comment type="caution">
    <text evidence="3">The sequence shown here is derived from an EMBL/GenBank/DDBJ whole genome shotgun (WGS) entry which is preliminary data.</text>
</comment>
<organism evidence="3 4">
    <name type="scientific">Povalibacter uvarum</name>
    <dbReference type="NCBI Taxonomy" id="732238"/>
    <lineage>
        <taxon>Bacteria</taxon>
        <taxon>Pseudomonadati</taxon>
        <taxon>Pseudomonadota</taxon>
        <taxon>Gammaproteobacteria</taxon>
        <taxon>Steroidobacterales</taxon>
        <taxon>Steroidobacteraceae</taxon>
        <taxon>Povalibacter</taxon>
    </lineage>
</organism>
<evidence type="ECO:0000256" key="1">
    <source>
        <dbReference type="SAM" id="Phobius"/>
    </source>
</evidence>
<dbReference type="Proteomes" id="UP000588068">
    <property type="component" value="Unassembled WGS sequence"/>
</dbReference>
<feature type="transmembrane region" description="Helical" evidence="1">
    <location>
        <begin position="33"/>
        <end position="57"/>
    </location>
</feature>
<dbReference type="Pfam" id="PF11742">
    <property type="entry name" value="DUF3302"/>
    <property type="match status" value="1"/>
</dbReference>
<keyword evidence="2" id="KW-0732">Signal</keyword>
<sequence>MNSRLLRIAVATGTLAVPAAAHASLFTGDTLDAVANVLAWIVLFIAPAVAITVFWLVHILPEKIAEKRHHPQAPAIKTLCLLSLFFGGLLWPLAWLWAYSKPVLYKMAYGRDVEVPPGAAEDTLIPQAEAPESLREEN</sequence>
<feature type="chain" id="PRO_5032722623" evidence="2">
    <location>
        <begin position="24"/>
        <end position="138"/>
    </location>
</feature>
<dbReference type="InterPro" id="IPR011223">
    <property type="entry name" value="UCP028770"/>
</dbReference>
<keyword evidence="1" id="KW-0812">Transmembrane</keyword>
<keyword evidence="4" id="KW-1185">Reference proteome</keyword>
<dbReference type="AlphaFoldDB" id="A0A841HSH4"/>